<evidence type="ECO:0000256" key="2">
    <source>
        <dbReference type="SAM" id="Phobius"/>
    </source>
</evidence>
<feature type="transmembrane region" description="Helical" evidence="2">
    <location>
        <begin position="424"/>
        <end position="452"/>
    </location>
</feature>
<feature type="transmembrane region" description="Helical" evidence="2">
    <location>
        <begin position="472"/>
        <end position="495"/>
    </location>
</feature>
<dbReference type="PANTHER" id="PTHR37544:SF3">
    <property type="entry name" value="SPRAY"/>
    <property type="match status" value="1"/>
</dbReference>
<feature type="region of interest" description="Disordered" evidence="1">
    <location>
        <begin position="1"/>
        <end position="58"/>
    </location>
</feature>
<dbReference type="PANTHER" id="PTHR37544">
    <property type="entry name" value="SPRAY-RELATED"/>
    <property type="match status" value="1"/>
</dbReference>
<keyword evidence="2" id="KW-1133">Transmembrane helix</keyword>
<comment type="caution">
    <text evidence="3">The sequence shown here is derived from an EMBL/GenBank/DDBJ whole genome shotgun (WGS) entry which is preliminary data.</text>
</comment>
<feature type="compositionally biased region" description="Polar residues" evidence="1">
    <location>
        <begin position="73"/>
        <end position="87"/>
    </location>
</feature>
<feature type="compositionally biased region" description="Low complexity" evidence="1">
    <location>
        <begin position="559"/>
        <end position="569"/>
    </location>
</feature>
<gene>
    <name evidence="3" type="ORF">VTJ49DRAFT_6455</name>
</gene>
<reference evidence="3 4" key="1">
    <citation type="journal article" date="2024" name="Commun. Biol.">
        <title>Comparative genomic analysis of thermophilic fungi reveals convergent evolutionary adaptations and gene losses.</title>
        <authorList>
            <person name="Steindorff A.S."/>
            <person name="Aguilar-Pontes M.V."/>
            <person name="Robinson A.J."/>
            <person name="Andreopoulos B."/>
            <person name="LaButti K."/>
            <person name="Kuo A."/>
            <person name="Mondo S."/>
            <person name="Riley R."/>
            <person name="Otillar R."/>
            <person name="Haridas S."/>
            <person name="Lipzen A."/>
            <person name="Grimwood J."/>
            <person name="Schmutz J."/>
            <person name="Clum A."/>
            <person name="Reid I.D."/>
            <person name="Moisan M.C."/>
            <person name="Butler G."/>
            <person name="Nguyen T.T.M."/>
            <person name="Dewar K."/>
            <person name="Conant G."/>
            <person name="Drula E."/>
            <person name="Henrissat B."/>
            <person name="Hansel C."/>
            <person name="Singer S."/>
            <person name="Hutchinson M.I."/>
            <person name="de Vries R.P."/>
            <person name="Natvig D.O."/>
            <person name="Powell A.J."/>
            <person name="Tsang A."/>
            <person name="Grigoriev I.V."/>
        </authorList>
    </citation>
    <scope>NUCLEOTIDE SEQUENCE [LARGE SCALE GENOMIC DNA]</scope>
    <source>
        <strain evidence="3 4">CBS 620.91</strain>
    </source>
</reference>
<evidence type="ECO:0000313" key="4">
    <source>
        <dbReference type="Proteomes" id="UP001583172"/>
    </source>
</evidence>
<feature type="transmembrane region" description="Helical" evidence="2">
    <location>
        <begin position="313"/>
        <end position="334"/>
    </location>
</feature>
<accession>A0ABR3V1A5</accession>
<sequence>MDNYTPRPPRPPLRSATGNSAFSRISTVSDFTDLDSFRDTRPPLSTLQTSVDPSISNDGYVYASPSSGWASAITRGSTGYSPISSADTAVAEPAAPDSRSRPYRQHDAIPEEDGADLGLVKEAAPIADSESEKHSSSGDRITSFPMFDLTNMLGPTTQADQDFWRAMQEQEARGNLTGGLGTGIKTGATVTESALRAWNPEHARDRPLSRTFSRKSRPVSRIDEVKRLAQIEANKRGEVIEVVLEDGLPQSGVDISLVSGHALPVPPTPDPNTDTVPVPGLMKQTTFPTAPKRTDTTALFFPQPNWKPFSMRWPFLAMLILLSLTLAALVEVLYQSSTRQPLIAFRAPSEIPTSQYFAIKFLPMIVAVSYGVLWQMTNFDVMRLEPFYQLSKESGALAAESLNVDYLTQFNLLRPLRALRYRHWAVVVSSIASLLANTLVPTLGAATLFLSPDRETRLRFPDGDKYFLVHHVWARLLIATLSVVAALGCVLFYQLQTRRSGLLADVKGIAGLAAMATVSHILMDFKDMDVATHQDIHNQLKHRRYFLRNSCLAPDDRPAAAAVTTTTSSSEDDDDRYTRNHLSANPTPLMLRPHGAYPFLALIVLFTILLPVVLFTPARALADRAPWLLTAVAVLIKLSWGALETNVRLLEPYYILSRRHAAPRTLCLDYTTMPFGWVAVKGLVNRHWLVFAVGLGSVVAEVLTVLVTSLATVEGREFIKMLGGEVNNDKAVLAGTKINAGQETVPSFWASLSLSIVTLLYLGIVGTIALVRRGGTVFLPRQPNTIASVLAYIHQSKMLYGFVGTARLSPAELARRLEELGKTYGLGWFRGRDGMSHCGVDEEELLSGYKVGYDYSRATKPWEEGVVNWL</sequence>
<keyword evidence="2" id="KW-0812">Transmembrane</keyword>
<dbReference type="Proteomes" id="UP001583172">
    <property type="component" value="Unassembled WGS sequence"/>
</dbReference>
<feature type="region of interest" description="Disordered" evidence="1">
    <location>
        <begin position="73"/>
        <end position="118"/>
    </location>
</feature>
<evidence type="ECO:0008006" key="5">
    <source>
        <dbReference type="Google" id="ProtNLM"/>
    </source>
</evidence>
<feature type="compositionally biased region" description="Basic and acidic residues" evidence="1">
    <location>
        <begin position="98"/>
        <end position="109"/>
    </location>
</feature>
<feature type="compositionally biased region" description="Polar residues" evidence="1">
    <location>
        <begin position="16"/>
        <end position="30"/>
    </location>
</feature>
<protein>
    <recommendedName>
        <fullName evidence="5">Spray</fullName>
    </recommendedName>
</protein>
<name>A0ABR3V1A5_HUMIN</name>
<feature type="transmembrane region" description="Helical" evidence="2">
    <location>
        <begin position="596"/>
        <end position="615"/>
    </location>
</feature>
<feature type="transmembrane region" description="Helical" evidence="2">
    <location>
        <begin position="502"/>
        <end position="523"/>
    </location>
</feature>
<feature type="compositionally biased region" description="Pro residues" evidence="1">
    <location>
        <begin position="1"/>
        <end position="12"/>
    </location>
</feature>
<dbReference type="EMBL" id="JAZGSY010000604">
    <property type="protein sequence ID" value="KAL1835565.1"/>
    <property type="molecule type" value="Genomic_DNA"/>
</dbReference>
<evidence type="ECO:0000256" key="1">
    <source>
        <dbReference type="SAM" id="MobiDB-lite"/>
    </source>
</evidence>
<keyword evidence="4" id="KW-1185">Reference proteome</keyword>
<evidence type="ECO:0000313" key="3">
    <source>
        <dbReference type="EMBL" id="KAL1835565.1"/>
    </source>
</evidence>
<feature type="transmembrane region" description="Helical" evidence="2">
    <location>
        <begin position="354"/>
        <end position="373"/>
    </location>
</feature>
<feature type="transmembrane region" description="Helical" evidence="2">
    <location>
        <begin position="748"/>
        <end position="771"/>
    </location>
</feature>
<keyword evidence="2" id="KW-0472">Membrane</keyword>
<feature type="region of interest" description="Disordered" evidence="1">
    <location>
        <begin position="558"/>
        <end position="579"/>
    </location>
</feature>
<dbReference type="InterPro" id="IPR021840">
    <property type="entry name" value="DUF3433"/>
</dbReference>
<feature type="transmembrane region" description="Helical" evidence="2">
    <location>
        <begin position="687"/>
        <end position="711"/>
    </location>
</feature>
<organism evidence="3 4">
    <name type="scientific">Humicola insolens</name>
    <name type="common">Soft-rot fungus</name>
    <dbReference type="NCBI Taxonomy" id="85995"/>
    <lineage>
        <taxon>Eukaryota</taxon>
        <taxon>Fungi</taxon>
        <taxon>Dikarya</taxon>
        <taxon>Ascomycota</taxon>
        <taxon>Pezizomycotina</taxon>
        <taxon>Sordariomycetes</taxon>
        <taxon>Sordariomycetidae</taxon>
        <taxon>Sordariales</taxon>
        <taxon>Chaetomiaceae</taxon>
        <taxon>Mycothermus</taxon>
    </lineage>
</organism>
<dbReference type="Pfam" id="PF11915">
    <property type="entry name" value="DUF3433"/>
    <property type="match status" value="2"/>
</dbReference>
<proteinExistence type="predicted"/>
<feature type="compositionally biased region" description="Polar residues" evidence="1">
    <location>
        <begin position="43"/>
        <end position="57"/>
    </location>
</feature>